<feature type="chain" id="PRO_5036756576" evidence="4">
    <location>
        <begin position="24"/>
        <end position="836"/>
    </location>
</feature>
<proteinExistence type="predicted"/>
<keyword evidence="3" id="KW-0998">Cell outer membrane</keyword>
<feature type="domain" description="TonB-dependent receptor plug" evidence="5">
    <location>
        <begin position="214"/>
        <end position="285"/>
    </location>
</feature>
<dbReference type="EMBL" id="VIKU02000004">
    <property type="protein sequence ID" value="NHF60523.1"/>
    <property type="molecule type" value="Genomic_DNA"/>
</dbReference>
<dbReference type="InterPro" id="IPR036942">
    <property type="entry name" value="Beta-barrel_TonB_sf"/>
</dbReference>
<protein>
    <submittedName>
        <fullName evidence="6">TonB-dependent receptor</fullName>
    </submittedName>
</protein>
<feature type="signal peptide" evidence="4">
    <location>
        <begin position="1"/>
        <end position="23"/>
    </location>
</feature>
<accession>A0A967AWP3</accession>
<dbReference type="PROSITE" id="PS51257">
    <property type="entry name" value="PROKAR_LIPOPROTEIN"/>
    <property type="match status" value="1"/>
</dbReference>
<dbReference type="GO" id="GO:0009279">
    <property type="term" value="C:cell outer membrane"/>
    <property type="evidence" value="ECO:0007669"/>
    <property type="project" value="UniProtKB-SubCell"/>
</dbReference>
<reference evidence="6" key="1">
    <citation type="submission" date="2019-07" db="EMBL/GenBank/DDBJ databases">
        <authorList>
            <person name="De-Chao Zhang Q."/>
        </authorList>
    </citation>
    <scope>NUCLEOTIDE SEQUENCE</scope>
    <source>
        <strain evidence="6">TP-CH-4</strain>
    </source>
</reference>
<dbReference type="RefSeq" id="WP_152575022.1">
    <property type="nucleotide sequence ID" value="NZ_VIKU02000004.1"/>
</dbReference>
<evidence type="ECO:0000256" key="3">
    <source>
        <dbReference type="ARBA" id="ARBA00023237"/>
    </source>
</evidence>
<evidence type="ECO:0000313" key="7">
    <source>
        <dbReference type="Proteomes" id="UP000707206"/>
    </source>
</evidence>
<dbReference type="SUPFAM" id="SSF49464">
    <property type="entry name" value="Carboxypeptidase regulatory domain-like"/>
    <property type="match status" value="1"/>
</dbReference>
<evidence type="ECO:0000256" key="4">
    <source>
        <dbReference type="SAM" id="SignalP"/>
    </source>
</evidence>
<comment type="caution">
    <text evidence="6">The sequence shown here is derived from an EMBL/GenBank/DDBJ whole genome shotgun (WGS) entry which is preliminary data.</text>
</comment>
<dbReference type="InterPro" id="IPR012910">
    <property type="entry name" value="Plug_dom"/>
</dbReference>
<reference evidence="6" key="2">
    <citation type="submission" date="2020-03" db="EMBL/GenBank/DDBJ databases">
        <title>Flavobacteriaceae bacterium strain TP-CH-4, a member of the family Flavobacteriaceae isolated from a deep-sea seamount.</title>
        <authorList>
            <person name="Zhang D.-C."/>
        </authorList>
    </citation>
    <scope>NUCLEOTIDE SEQUENCE</scope>
    <source>
        <strain evidence="6">TP-CH-4</strain>
    </source>
</reference>
<evidence type="ECO:0000313" key="6">
    <source>
        <dbReference type="EMBL" id="NHF60523.1"/>
    </source>
</evidence>
<dbReference type="InterPro" id="IPR008969">
    <property type="entry name" value="CarboxyPept-like_regulatory"/>
</dbReference>
<evidence type="ECO:0000256" key="1">
    <source>
        <dbReference type="ARBA" id="ARBA00004442"/>
    </source>
</evidence>
<dbReference type="Pfam" id="PF07715">
    <property type="entry name" value="Plug"/>
    <property type="match status" value="1"/>
</dbReference>
<keyword evidence="2" id="KW-0472">Membrane</keyword>
<comment type="subcellular location">
    <subcellularLocation>
        <location evidence="1">Cell outer membrane</location>
    </subcellularLocation>
</comment>
<evidence type="ECO:0000259" key="5">
    <source>
        <dbReference type="Pfam" id="PF07715"/>
    </source>
</evidence>
<gene>
    <name evidence="6" type="ORF">FK220_014300</name>
</gene>
<organism evidence="6 7">
    <name type="scientific">Pelagihabitans pacificus</name>
    <dbReference type="NCBI Taxonomy" id="2696054"/>
    <lineage>
        <taxon>Bacteria</taxon>
        <taxon>Pseudomonadati</taxon>
        <taxon>Bacteroidota</taxon>
        <taxon>Flavobacteriia</taxon>
        <taxon>Flavobacteriales</taxon>
        <taxon>Flavobacteriaceae</taxon>
        <taxon>Pelagihabitans</taxon>
    </lineage>
</organism>
<dbReference type="InterPro" id="IPR037066">
    <property type="entry name" value="Plug_dom_sf"/>
</dbReference>
<keyword evidence="6" id="KW-0675">Receptor</keyword>
<evidence type="ECO:0000256" key="2">
    <source>
        <dbReference type="ARBA" id="ARBA00023136"/>
    </source>
</evidence>
<keyword evidence="4" id="KW-0732">Signal</keyword>
<keyword evidence="7" id="KW-1185">Reference proteome</keyword>
<name>A0A967AWP3_9FLAO</name>
<dbReference type="SUPFAM" id="SSF56935">
    <property type="entry name" value="Porins"/>
    <property type="match status" value="1"/>
</dbReference>
<dbReference type="Gene3D" id="2.40.170.20">
    <property type="entry name" value="TonB-dependent receptor, beta-barrel domain"/>
    <property type="match status" value="1"/>
</dbReference>
<dbReference type="AlphaFoldDB" id="A0A967AWP3"/>
<dbReference type="Proteomes" id="UP000707206">
    <property type="component" value="Unassembled WGS sequence"/>
</dbReference>
<dbReference type="Gene3D" id="2.170.130.10">
    <property type="entry name" value="TonB-dependent receptor, plug domain"/>
    <property type="match status" value="1"/>
</dbReference>
<sequence>MRNRLLVLLCVTILGCLYTAAQEAEPSKNLDSVLIQLQERFDVQFNYASVLVDGISIYPPDASLNLKESLNYISEKSKLDFVFVSDRIISIKLKKILLCGYLKDKDSGEALPYVTVQNGSNGVISNEEGFFELEIKTIEDIVQIRHIGHKPIRREARFFNAGECGTIYLVPNQEKLAEVTLYDYLIRGIDKLDNAAFQIDFNKFSILPGLIEEDVLQSVQAFPGIQSVDETVSNINIRGGSNDQNLISWDGIKMYQSGHFFGLISMYNPNITQKVELRKNGTSASDTDGVSGTIAMQTETYLNPKLKGNIGVNLLDANGFVDTPLGKNMSLQIAARKSISGFVETPTYSEYFNRIAQDTEIERNNGTVTNSDLSFDFYDASFRWLYHATDKDRFRTNFIYTTNSLNFNENADVSGTTEIRESNLTQSSIAGAFNYQREWTENFSTEANFYETYYKLNAVNANILEDQRFLQTNEVSETGIKLTAKNRIAQQIHLNSGYNFIETKVTNLDDVDDPRFVRLEGEVLRAHAVFGEMGFSSENSKTQLNLGVRYTYLEKFKKQLLEPRFVLNHSFGQGFNVEVLGEFKHQNTSQIINFQNDFLGVEKRRWQLSNDESIPVITSKQASLGLSYNKTGWLMDLVSFYKKIDGITTQSQGFQDSYEFVRTAGAYDATGIDVLLRKQLNKSNAWLSYAYLKSNYFFNELPETGFPSNFDITHIITLGANYTLNDFLFAAGLNWRTGKPFTQPIADNEVTDGNINFGNANEARQDDYLRVDISAKYEFKFGRKTKAQIGMAVWNVLNRDNTINTFFRTNSLNQLQIIEQSSLGITPNATFRLFFL</sequence>